<gene>
    <name evidence="1" type="ORF">EDD30_0377</name>
</gene>
<accession>A0A3N1GBT8</accession>
<sequence length="165" mass="17883">MWGWLRRRVLAPVDIGFIADDPALEYEGATLAGEPAVVAALARAPRVFLAIADDPGNAELAVDREDLPGLLEVVTADGRAWELLIDCGVKAIVDTGGYTEVSDDLVELALARGPGVISTAHLEREVYWLRLTRPEPPERVLARFVGAVVDAHRELARRLDITLPG</sequence>
<dbReference type="Proteomes" id="UP000271683">
    <property type="component" value="Unassembled WGS sequence"/>
</dbReference>
<dbReference type="AlphaFoldDB" id="A0A3N1GBT8"/>
<reference evidence="1 2" key="1">
    <citation type="submission" date="2018-11" db="EMBL/GenBank/DDBJ databases">
        <title>Sequencing the genomes of 1000 actinobacteria strains.</title>
        <authorList>
            <person name="Klenk H.-P."/>
        </authorList>
    </citation>
    <scope>NUCLEOTIDE SEQUENCE [LARGE SCALE GENOMIC DNA]</scope>
    <source>
        <strain evidence="1 2">DSM 43634</strain>
    </source>
</reference>
<protein>
    <submittedName>
        <fullName evidence="1">Uncharacterized protein</fullName>
    </submittedName>
</protein>
<proteinExistence type="predicted"/>
<dbReference type="OrthoDB" id="3364268at2"/>
<evidence type="ECO:0000313" key="1">
    <source>
        <dbReference type="EMBL" id="ROP27687.1"/>
    </source>
</evidence>
<name>A0A3N1GBT8_9ACTN</name>
<dbReference type="RefSeq" id="WP_123678019.1">
    <property type="nucleotide sequence ID" value="NZ_RJKL01000001.1"/>
</dbReference>
<comment type="caution">
    <text evidence="1">The sequence shown here is derived from an EMBL/GenBank/DDBJ whole genome shotgun (WGS) entry which is preliminary data.</text>
</comment>
<dbReference type="EMBL" id="RJKL01000001">
    <property type="protein sequence ID" value="ROP27687.1"/>
    <property type="molecule type" value="Genomic_DNA"/>
</dbReference>
<organism evidence="1 2">
    <name type="scientific">Couchioplanes caeruleus</name>
    <dbReference type="NCBI Taxonomy" id="56438"/>
    <lineage>
        <taxon>Bacteria</taxon>
        <taxon>Bacillati</taxon>
        <taxon>Actinomycetota</taxon>
        <taxon>Actinomycetes</taxon>
        <taxon>Micromonosporales</taxon>
        <taxon>Micromonosporaceae</taxon>
        <taxon>Couchioplanes</taxon>
    </lineage>
</organism>
<evidence type="ECO:0000313" key="2">
    <source>
        <dbReference type="Proteomes" id="UP000271683"/>
    </source>
</evidence>